<reference evidence="6 7" key="1">
    <citation type="journal article" date="2024" name="BMC Genomics">
        <title>De novo assembly and annotation of Popillia japonica's genome with initial clues to its potential as an invasive pest.</title>
        <authorList>
            <person name="Cucini C."/>
            <person name="Boschi S."/>
            <person name="Funari R."/>
            <person name="Cardaioli E."/>
            <person name="Iannotti N."/>
            <person name="Marturano G."/>
            <person name="Paoli F."/>
            <person name="Bruttini M."/>
            <person name="Carapelli A."/>
            <person name="Frati F."/>
            <person name="Nardi F."/>
        </authorList>
    </citation>
    <scope>NUCLEOTIDE SEQUENCE [LARGE SCALE GENOMIC DNA]</scope>
    <source>
        <strain evidence="6">DMR45628</strain>
    </source>
</reference>
<comment type="subcellular location">
    <subcellularLocation>
        <location evidence="1">Cytoplasm</location>
        <location evidence="1">Cytoskeleton</location>
        <location evidence="1">Spindle</location>
    </subcellularLocation>
</comment>
<protein>
    <submittedName>
        <fullName evidence="6">Hyaluronan mediated motility receptor C-terminal</fullName>
    </submittedName>
</protein>
<keyword evidence="3" id="KW-0206">Cytoskeleton</keyword>
<accession>A0AAW1KSV8</accession>
<sequence length="91" mass="10501">MGMKYAQILGHQNQNQKIKHLEDLKRKNFELIENKNELELKTRVQAKTIEKLKKKIAILTKTPKKASDDKENLNNSSLNGSLVFSPLRDVN</sequence>
<keyword evidence="6" id="KW-0675">Receptor</keyword>
<comment type="caution">
    <text evidence="6">The sequence shown here is derived from an EMBL/GenBank/DDBJ whole genome shotgun (WGS) entry which is preliminary data.</text>
</comment>
<evidence type="ECO:0000256" key="3">
    <source>
        <dbReference type="ARBA" id="ARBA00023212"/>
    </source>
</evidence>
<dbReference type="AlphaFoldDB" id="A0AAW1KSV8"/>
<organism evidence="6 7">
    <name type="scientific">Popillia japonica</name>
    <name type="common">Japanese beetle</name>
    <dbReference type="NCBI Taxonomy" id="7064"/>
    <lineage>
        <taxon>Eukaryota</taxon>
        <taxon>Metazoa</taxon>
        <taxon>Ecdysozoa</taxon>
        <taxon>Arthropoda</taxon>
        <taxon>Hexapoda</taxon>
        <taxon>Insecta</taxon>
        <taxon>Pterygota</taxon>
        <taxon>Neoptera</taxon>
        <taxon>Endopterygota</taxon>
        <taxon>Coleoptera</taxon>
        <taxon>Polyphaga</taxon>
        <taxon>Scarabaeiformia</taxon>
        <taxon>Scarabaeidae</taxon>
        <taxon>Rutelinae</taxon>
        <taxon>Popillia</taxon>
    </lineage>
</organism>
<evidence type="ECO:0000256" key="4">
    <source>
        <dbReference type="SAM" id="MobiDB-lite"/>
    </source>
</evidence>
<keyword evidence="7" id="KW-1185">Reference proteome</keyword>
<evidence type="ECO:0000313" key="7">
    <source>
        <dbReference type="Proteomes" id="UP001458880"/>
    </source>
</evidence>
<evidence type="ECO:0000313" key="6">
    <source>
        <dbReference type="EMBL" id="KAK9723334.1"/>
    </source>
</evidence>
<feature type="domain" description="Hyaluronan-mediated motility receptor C-terminal" evidence="5">
    <location>
        <begin position="4"/>
        <end position="66"/>
    </location>
</feature>
<dbReference type="Pfam" id="PF15908">
    <property type="entry name" value="HMMR_C"/>
    <property type="match status" value="1"/>
</dbReference>
<keyword evidence="2" id="KW-0963">Cytoplasm</keyword>
<feature type="compositionally biased region" description="Low complexity" evidence="4">
    <location>
        <begin position="73"/>
        <end position="82"/>
    </location>
</feature>
<gene>
    <name evidence="6" type="ORF">QE152_g19261</name>
</gene>
<proteinExistence type="predicted"/>
<evidence type="ECO:0000259" key="5">
    <source>
        <dbReference type="Pfam" id="PF15908"/>
    </source>
</evidence>
<name>A0AAW1KSV8_POPJA</name>
<dbReference type="GO" id="GO:0005819">
    <property type="term" value="C:spindle"/>
    <property type="evidence" value="ECO:0007669"/>
    <property type="project" value="UniProtKB-SubCell"/>
</dbReference>
<dbReference type="InterPro" id="IPR031794">
    <property type="entry name" value="HMMR_C"/>
</dbReference>
<evidence type="ECO:0000256" key="1">
    <source>
        <dbReference type="ARBA" id="ARBA00004186"/>
    </source>
</evidence>
<dbReference type="Proteomes" id="UP001458880">
    <property type="component" value="Unassembled WGS sequence"/>
</dbReference>
<dbReference type="EMBL" id="JASPKY010000181">
    <property type="protein sequence ID" value="KAK9723334.1"/>
    <property type="molecule type" value="Genomic_DNA"/>
</dbReference>
<evidence type="ECO:0000256" key="2">
    <source>
        <dbReference type="ARBA" id="ARBA00022490"/>
    </source>
</evidence>
<feature type="region of interest" description="Disordered" evidence="4">
    <location>
        <begin position="63"/>
        <end position="91"/>
    </location>
</feature>